<dbReference type="AlphaFoldDB" id="A0A5C3R703"/>
<organism evidence="2 3">
    <name type="scientific">Pterulicium gracile</name>
    <dbReference type="NCBI Taxonomy" id="1884261"/>
    <lineage>
        <taxon>Eukaryota</taxon>
        <taxon>Fungi</taxon>
        <taxon>Dikarya</taxon>
        <taxon>Basidiomycota</taxon>
        <taxon>Agaricomycotina</taxon>
        <taxon>Agaricomycetes</taxon>
        <taxon>Agaricomycetidae</taxon>
        <taxon>Agaricales</taxon>
        <taxon>Pleurotineae</taxon>
        <taxon>Pterulaceae</taxon>
        <taxon>Pterulicium</taxon>
    </lineage>
</organism>
<protein>
    <submittedName>
        <fullName evidence="2">Uncharacterized protein</fullName>
    </submittedName>
</protein>
<keyword evidence="3" id="KW-1185">Reference proteome</keyword>
<evidence type="ECO:0000256" key="1">
    <source>
        <dbReference type="SAM" id="MobiDB-lite"/>
    </source>
</evidence>
<feature type="compositionally biased region" description="Basic and acidic residues" evidence="1">
    <location>
        <begin position="18"/>
        <end position="28"/>
    </location>
</feature>
<accession>A0A5C3R703</accession>
<feature type="compositionally biased region" description="Low complexity" evidence="1">
    <location>
        <begin position="31"/>
        <end position="41"/>
    </location>
</feature>
<dbReference type="Proteomes" id="UP000305067">
    <property type="component" value="Unassembled WGS sequence"/>
</dbReference>
<sequence>MRSFTTTSTTTNANKRARSPEPAHDRPNKRPTLLTTTSTPLFGSGRSSPEDWVSQTDGLRLESPMAMGLGLGLVPPPQVVLQNMGDEDASMQEDEPMYAGHPIPPYQYEPHHQHGFHPPALSIPHQSQSHSYLGVNNLDGIYSASPRSASPNRHYMNPSASLYPHPAISFTPATPLELTPTSEAHPQTPPLMESDAMMMSSARTASFNGCIDSPVSPRAGMRTRQKFSMGPRSDCEKCRMGVKGHSVHFS</sequence>
<evidence type="ECO:0000313" key="2">
    <source>
        <dbReference type="EMBL" id="TFL07064.1"/>
    </source>
</evidence>
<name>A0A5C3R703_9AGAR</name>
<dbReference type="OrthoDB" id="3200438at2759"/>
<dbReference type="EMBL" id="ML178814">
    <property type="protein sequence ID" value="TFL07064.1"/>
    <property type="molecule type" value="Genomic_DNA"/>
</dbReference>
<dbReference type="STRING" id="1884261.A0A5C3R703"/>
<reference evidence="2 3" key="1">
    <citation type="journal article" date="2019" name="Nat. Ecol. Evol.">
        <title>Megaphylogeny resolves global patterns of mushroom evolution.</title>
        <authorList>
            <person name="Varga T."/>
            <person name="Krizsan K."/>
            <person name="Foldi C."/>
            <person name="Dima B."/>
            <person name="Sanchez-Garcia M."/>
            <person name="Sanchez-Ramirez S."/>
            <person name="Szollosi G.J."/>
            <person name="Szarkandi J.G."/>
            <person name="Papp V."/>
            <person name="Albert L."/>
            <person name="Andreopoulos W."/>
            <person name="Angelini C."/>
            <person name="Antonin V."/>
            <person name="Barry K.W."/>
            <person name="Bougher N.L."/>
            <person name="Buchanan P."/>
            <person name="Buyck B."/>
            <person name="Bense V."/>
            <person name="Catcheside P."/>
            <person name="Chovatia M."/>
            <person name="Cooper J."/>
            <person name="Damon W."/>
            <person name="Desjardin D."/>
            <person name="Finy P."/>
            <person name="Geml J."/>
            <person name="Haridas S."/>
            <person name="Hughes K."/>
            <person name="Justo A."/>
            <person name="Karasinski D."/>
            <person name="Kautmanova I."/>
            <person name="Kiss B."/>
            <person name="Kocsube S."/>
            <person name="Kotiranta H."/>
            <person name="LaButti K.M."/>
            <person name="Lechner B.E."/>
            <person name="Liimatainen K."/>
            <person name="Lipzen A."/>
            <person name="Lukacs Z."/>
            <person name="Mihaltcheva S."/>
            <person name="Morgado L.N."/>
            <person name="Niskanen T."/>
            <person name="Noordeloos M.E."/>
            <person name="Ohm R.A."/>
            <person name="Ortiz-Santana B."/>
            <person name="Ovrebo C."/>
            <person name="Racz N."/>
            <person name="Riley R."/>
            <person name="Savchenko A."/>
            <person name="Shiryaev A."/>
            <person name="Soop K."/>
            <person name="Spirin V."/>
            <person name="Szebenyi C."/>
            <person name="Tomsovsky M."/>
            <person name="Tulloss R.E."/>
            <person name="Uehling J."/>
            <person name="Grigoriev I.V."/>
            <person name="Vagvolgyi C."/>
            <person name="Papp T."/>
            <person name="Martin F.M."/>
            <person name="Miettinen O."/>
            <person name="Hibbett D.S."/>
            <person name="Nagy L.G."/>
        </authorList>
    </citation>
    <scope>NUCLEOTIDE SEQUENCE [LARGE SCALE GENOMIC DNA]</scope>
    <source>
        <strain evidence="2 3">CBS 309.79</strain>
    </source>
</reference>
<evidence type="ECO:0000313" key="3">
    <source>
        <dbReference type="Proteomes" id="UP000305067"/>
    </source>
</evidence>
<feature type="region of interest" description="Disordered" evidence="1">
    <location>
        <begin position="1"/>
        <end position="54"/>
    </location>
</feature>
<gene>
    <name evidence="2" type="ORF">BDV98DRAFT_587588</name>
</gene>
<proteinExistence type="predicted"/>
<feature type="compositionally biased region" description="Low complexity" evidence="1">
    <location>
        <begin position="1"/>
        <end position="11"/>
    </location>
</feature>